<reference evidence="1 2" key="1">
    <citation type="journal article" date="2014" name="Nat. Commun.">
        <title>Multiple recent horizontal transfers of a large genomic region in cheese making fungi.</title>
        <authorList>
            <person name="Cheeseman K."/>
            <person name="Ropars J."/>
            <person name="Renault P."/>
            <person name="Dupont J."/>
            <person name="Gouzy J."/>
            <person name="Branca A."/>
            <person name="Abraham A.L."/>
            <person name="Ceppi M."/>
            <person name="Conseiller E."/>
            <person name="Debuchy R."/>
            <person name="Malagnac F."/>
            <person name="Goarin A."/>
            <person name="Silar P."/>
            <person name="Lacoste S."/>
            <person name="Sallet E."/>
            <person name="Bensimon A."/>
            <person name="Giraud T."/>
            <person name="Brygoo Y."/>
        </authorList>
    </citation>
    <scope>NUCLEOTIDE SEQUENCE [LARGE SCALE GENOMIC DNA]</scope>
    <source>
        <strain evidence="2">FM 013</strain>
    </source>
</reference>
<name>A0A0G4PMN9_PENC3</name>
<proteinExistence type="predicted"/>
<dbReference type="EMBL" id="HG793156">
    <property type="protein sequence ID" value="CRL27712.1"/>
    <property type="molecule type" value="Genomic_DNA"/>
</dbReference>
<evidence type="ECO:0000313" key="2">
    <source>
        <dbReference type="Proteomes" id="UP000053732"/>
    </source>
</evidence>
<dbReference type="AlphaFoldDB" id="A0A0G4PMN9"/>
<organism evidence="1 2">
    <name type="scientific">Penicillium camemberti (strain FM 013)</name>
    <dbReference type="NCBI Taxonomy" id="1429867"/>
    <lineage>
        <taxon>Eukaryota</taxon>
        <taxon>Fungi</taxon>
        <taxon>Dikarya</taxon>
        <taxon>Ascomycota</taxon>
        <taxon>Pezizomycotina</taxon>
        <taxon>Eurotiomycetes</taxon>
        <taxon>Eurotiomycetidae</taxon>
        <taxon>Eurotiales</taxon>
        <taxon>Aspergillaceae</taxon>
        <taxon>Penicillium</taxon>
    </lineage>
</organism>
<accession>A0A0G4PMN9</accession>
<gene>
    <name evidence="1" type="ORF">PCAMFM013_S023g000170</name>
</gene>
<keyword evidence="2" id="KW-1185">Reference proteome</keyword>
<evidence type="ECO:0000313" key="1">
    <source>
        <dbReference type="EMBL" id="CRL27712.1"/>
    </source>
</evidence>
<sequence length="36" mass="4259">MEYRVSGYLTRERHPELLAQRMIISGITEFCDPGCW</sequence>
<dbReference type="Proteomes" id="UP000053732">
    <property type="component" value="Unassembled WGS sequence"/>
</dbReference>
<protein>
    <submittedName>
        <fullName evidence="1">Str. FM013</fullName>
    </submittedName>
</protein>